<dbReference type="PANTHER" id="PTHR33086:SF73">
    <property type="entry name" value="OS01G0245901 PROTEIN"/>
    <property type="match status" value="1"/>
</dbReference>
<accession>A0A3L6R3A0</accession>
<evidence type="ECO:0000313" key="4">
    <source>
        <dbReference type="Proteomes" id="UP000275267"/>
    </source>
</evidence>
<evidence type="ECO:0000256" key="1">
    <source>
        <dbReference type="SAM" id="MobiDB-lite"/>
    </source>
</evidence>
<proteinExistence type="predicted"/>
<dbReference type="InterPro" id="IPR011676">
    <property type="entry name" value="DUF1618"/>
</dbReference>
<evidence type="ECO:0000259" key="2">
    <source>
        <dbReference type="Pfam" id="PF07762"/>
    </source>
</evidence>
<evidence type="ECO:0000313" key="3">
    <source>
        <dbReference type="EMBL" id="RLM93580.1"/>
    </source>
</evidence>
<dbReference type="OrthoDB" id="589927at2759"/>
<dbReference type="EMBL" id="PQIB02000010">
    <property type="protein sequence ID" value="RLM93580.1"/>
    <property type="molecule type" value="Genomic_DNA"/>
</dbReference>
<organism evidence="3 4">
    <name type="scientific">Panicum miliaceum</name>
    <name type="common">Proso millet</name>
    <name type="synonym">Broomcorn millet</name>
    <dbReference type="NCBI Taxonomy" id="4540"/>
    <lineage>
        <taxon>Eukaryota</taxon>
        <taxon>Viridiplantae</taxon>
        <taxon>Streptophyta</taxon>
        <taxon>Embryophyta</taxon>
        <taxon>Tracheophyta</taxon>
        <taxon>Spermatophyta</taxon>
        <taxon>Magnoliopsida</taxon>
        <taxon>Liliopsida</taxon>
        <taxon>Poales</taxon>
        <taxon>Poaceae</taxon>
        <taxon>PACMAD clade</taxon>
        <taxon>Panicoideae</taxon>
        <taxon>Panicodae</taxon>
        <taxon>Paniceae</taxon>
        <taxon>Panicinae</taxon>
        <taxon>Panicum</taxon>
        <taxon>Panicum sect. Panicum</taxon>
    </lineage>
</organism>
<reference evidence="4" key="1">
    <citation type="journal article" date="2019" name="Nat. Commun.">
        <title>The genome of broomcorn millet.</title>
        <authorList>
            <person name="Zou C."/>
            <person name="Miki D."/>
            <person name="Li D."/>
            <person name="Tang Q."/>
            <person name="Xiao L."/>
            <person name="Rajput S."/>
            <person name="Deng P."/>
            <person name="Jia W."/>
            <person name="Huang R."/>
            <person name="Zhang M."/>
            <person name="Sun Y."/>
            <person name="Hu J."/>
            <person name="Fu X."/>
            <person name="Schnable P.S."/>
            <person name="Li F."/>
            <person name="Zhang H."/>
            <person name="Feng B."/>
            <person name="Zhu X."/>
            <person name="Liu R."/>
            <person name="Schnable J.C."/>
            <person name="Zhu J.-K."/>
            <person name="Zhang H."/>
        </authorList>
    </citation>
    <scope>NUCLEOTIDE SEQUENCE [LARGE SCALE GENOMIC DNA]</scope>
</reference>
<dbReference type="Pfam" id="PF07762">
    <property type="entry name" value="DUF1618"/>
    <property type="match status" value="1"/>
</dbReference>
<protein>
    <recommendedName>
        <fullName evidence="2">DUF1618 domain-containing protein</fullName>
    </recommendedName>
</protein>
<feature type="region of interest" description="Disordered" evidence="1">
    <location>
        <begin position="387"/>
        <end position="409"/>
    </location>
</feature>
<keyword evidence="4" id="KW-1185">Reference proteome</keyword>
<dbReference type="STRING" id="4540.A0A3L6R3A0"/>
<feature type="compositionally biased region" description="Polar residues" evidence="1">
    <location>
        <begin position="387"/>
        <end position="401"/>
    </location>
</feature>
<dbReference type="Proteomes" id="UP000275267">
    <property type="component" value="Unassembled WGS sequence"/>
</dbReference>
<comment type="caution">
    <text evidence="3">The sequence shown here is derived from an EMBL/GenBank/DDBJ whole genome shotgun (WGS) entry which is preliminary data.</text>
</comment>
<dbReference type="PANTHER" id="PTHR33086">
    <property type="entry name" value="OS05G0468200 PROTEIN-RELATED"/>
    <property type="match status" value="1"/>
</dbReference>
<sequence>MTSPLSSSPSCAILGSVARVCAADTNLPPGADLSLALAPSPRVSLLTVPPRLFPDTPTARNFPAVLAADPSGLLLHHSKQGRATGPLVIDRLGWREFVGGYFVLDAASTSAFTIPEPELISERALLGLLHPGGRRRYVKVVPRTLPPRLLWWAGFSFGLITCDPFADATVLAFVPLPPGKALRYREAAGVLDRYRIVGLRAGKLRFVDMYRNRDPRGALQVSVWTLADSDAIEWALEHEASFPDIWTDRSCKAAGLHMKIPVLVLIHPKDPAIVYFFLEEHLFGVDLRARSVVECEVYELVAPARDLVATRFVHAWELPRALSSSSEWTHDSSADVDLNDCSSHFDAELYEDPDMVAQAGYEVMKCTITAEQIFLTANNMLTKTKSKQTPTVSLGNGSISADQAAPTVP</sequence>
<feature type="domain" description="DUF1618" evidence="2">
    <location>
        <begin position="152"/>
        <end position="275"/>
    </location>
</feature>
<gene>
    <name evidence="3" type="ORF">C2845_PM08G16010</name>
</gene>
<dbReference type="AlphaFoldDB" id="A0A3L6R3A0"/>
<name>A0A3L6R3A0_PANMI</name>